<name>A0A4S2LW21_OPIFE</name>
<dbReference type="PANTHER" id="PTHR22769">
    <property type="entry name" value="MUTT/NUDIX HYDROLASE"/>
    <property type="match status" value="1"/>
</dbReference>
<dbReference type="OrthoDB" id="10005910at2759"/>
<dbReference type="InterPro" id="IPR015797">
    <property type="entry name" value="NUDIX_hydrolase-like_dom_sf"/>
</dbReference>
<evidence type="ECO:0000313" key="2">
    <source>
        <dbReference type="EMBL" id="TGZ68055.1"/>
    </source>
</evidence>
<reference evidence="2 3" key="1">
    <citation type="journal article" date="2019" name="BMC Genomics">
        <title>New insights from Opisthorchis felineus genome: update on genomics of the epidemiologically important liver flukes.</title>
        <authorList>
            <person name="Ershov N.I."/>
            <person name="Mordvinov V.A."/>
            <person name="Prokhortchouk E.B."/>
            <person name="Pakharukova M.Y."/>
            <person name="Gunbin K.V."/>
            <person name="Ustyantsev K."/>
            <person name="Genaev M.A."/>
            <person name="Blinov A.G."/>
            <person name="Mazur A."/>
            <person name="Boulygina E."/>
            <person name="Tsygankova S."/>
            <person name="Khrameeva E."/>
            <person name="Chekanov N."/>
            <person name="Fan G."/>
            <person name="Xiao A."/>
            <person name="Zhang H."/>
            <person name="Xu X."/>
            <person name="Yang H."/>
            <person name="Solovyev V."/>
            <person name="Lee S.M."/>
            <person name="Liu X."/>
            <person name="Afonnikov D.A."/>
            <person name="Skryabin K.G."/>
        </authorList>
    </citation>
    <scope>NUCLEOTIDE SEQUENCE [LARGE SCALE GENOMIC DNA]</scope>
    <source>
        <strain evidence="2">AK-0245</strain>
        <tissue evidence="2">Whole organism</tissue>
    </source>
</reference>
<evidence type="ECO:0000313" key="3">
    <source>
        <dbReference type="Proteomes" id="UP000308267"/>
    </source>
</evidence>
<dbReference type="STRING" id="147828.A0A4S2LW21"/>
<dbReference type="GO" id="GO:0044715">
    <property type="term" value="F:8-oxo-dGDP phosphatase activity"/>
    <property type="evidence" value="ECO:0007669"/>
    <property type="project" value="TreeGrafter"/>
</dbReference>
<dbReference type="EMBL" id="SJOL01006386">
    <property type="protein sequence ID" value="TGZ68055.1"/>
    <property type="molecule type" value="Genomic_DNA"/>
</dbReference>
<dbReference type="Pfam" id="PF00293">
    <property type="entry name" value="NUDIX"/>
    <property type="match status" value="1"/>
</dbReference>
<comment type="caution">
    <text evidence="2">The sequence shown here is derived from an EMBL/GenBank/DDBJ whole genome shotgun (WGS) entry which is preliminary data.</text>
</comment>
<sequence length="362" mass="40206">MDYDVALPSRAYHPRVKENLCVIVVGLVIHEDKVLLIQEAKNSCRGLYFLPAGRLEVNETLLTFALVFLIQEGVRREVLEESGLVFEPRRCVLVEINGPFWISITFLGDVVGGSLKTNADSESLGAGWFSLDQIREAERAWVQNRRNKSSANRSGSKGSSFVLRAAVLHMIEAGLRYLSANRSCPDLPYTLTSCIHCILYQLAIVSAGKTDSHSSASPTHLLLSGSRLPAFRLNGGHPVEMIDKFIQSLFSTDPNTTNANLTHSWDTENISVLGVAVTPRSPPNDPNQADGLLVTLRVIHLARFLPTPGHGYQWHELQSLDKLLQPLAQLVSLPFDTDLLPPYLYHTIHRMNPAMIKKINKL</sequence>
<dbReference type="Proteomes" id="UP000308267">
    <property type="component" value="Unassembled WGS sequence"/>
</dbReference>
<keyword evidence="3" id="KW-1185">Reference proteome</keyword>
<dbReference type="SUPFAM" id="SSF55811">
    <property type="entry name" value="Nudix"/>
    <property type="match status" value="1"/>
</dbReference>
<accession>A0A4S2LW21</accession>
<dbReference type="InterPro" id="IPR000086">
    <property type="entry name" value="NUDIX_hydrolase_dom"/>
</dbReference>
<feature type="domain" description="Nudix hydrolase" evidence="1">
    <location>
        <begin position="14"/>
        <end position="154"/>
    </location>
</feature>
<gene>
    <name evidence="2" type="ORF">CRM22_004472</name>
</gene>
<dbReference type="PROSITE" id="PS51462">
    <property type="entry name" value="NUDIX"/>
    <property type="match status" value="1"/>
</dbReference>
<dbReference type="PANTHER" id="PTHR22769:SF56">
    <property type="entry name" value="8-OXO-DGDP PHOSPHATASE NUDT18"/>
    <property type="match status" value="1"/>
</dbReference>
<dbReference type="GO" id="GO:0044716">
    <property type="term" value="F:8-oxo-GDP phosphatase activity"/>
    <property type="evidence" value="ECO:0007669"/>
    <property type="project" value="TreeGrafter"/>
</dbReference>
<organism evidence="2 3">
    <name type="scientific">Opisthorchis felineus</name>
    <dbReference type="NCBI Taxonomy" id="147828"/>
    <lineage>
        <taxon>Eukaryota</taxon>
        <taxon>Metazoa</taxon>
        <taxon>Spiralia</taxon>
        <taxon>Lophotrochozoa</taxon>
        <taxon>Platyhelminthes</taxon>
        <taxon>Trematoda</taxon>
        <taxon>Digenea</taxon>
        <taxon>Opisthorchiida</taxon>
        <taxon>Opisthorchiata</taxon>
        <taxon>Opisthorchiidae</taxon>
        <taxon>Opisthorchis</taxon>
    </lineage>
</organism>
<evidence type="ECO:0000259" key="1">
    <source>
        <dbReference type="PROSITE" id="PS51462"/>
    </source>
</evidence>
<protein>
    <recommendedName>
        <fullName evidence="1">Nudix hydrolase domain-containing protein</fullName>
    </recommendedName>
</protein>
<dbReference type="AlphaFoldDB" id="A0A4S2LW21"/>
<proteinExistence type="predicted"/>
<dbReference type="Gene3D" id="3.90.79.10">
    <property type="entry name" value="Nucleoside Triphosphate Pyrophosphohydrolase"/>
    <property type="match status" value="1"/>
</dbReference>